<dbReference type="GeneID" id="28733619"/>
<feature type="region of interest" description="Disordered" evidence="6">
    <location>
        <begin position="1"/>
        <end position="69"/>
    </location>
</feature>
<dbReference type="SUPFAM" id="SSF52540">
    <property type="entry name" value="P-loop containing nucleoside triphosphate hydrolases"/>
    <property type="match status" value="1"/>
</dbReference>
<protein>
    <recommendedName>
        <fullName evidence="1">RNA helicase</fullName>
        <ecNumber evidence="1">3.6.4.13</ecNumber>
    </recommendedName>
</protein>
<dbReference type="OrthoDB" id="5600252at2759"/>
<name>A0A0N1NX80_9EURO</name>
<dbReference type="Proteomes" id="UP000038010">
    <property type="component" value="Unassembled WGS sequence"/>
</dbReference>
<feature type="domain" description="Helicase C-terminal" evidence="8">
    <location>
        <begin position="838"/>
        <end position="1006"/>
    </location>
</feature>
<feature type="compositionally biased region" description="Polar residues" evidence="6">
    <location>
        <begin position="336"/>
        <end position="353"/>
    </location>
</feature>
<evidence type="ECO:0000256" key="2">
    <source>
        <dbReference type="ARBA" id="ARBA00022741"/>
    </source>
</evidence>
<dbReference type="VEuPathDB" id="FungiDB:AB675_182"/>
<accession>A0A0N1NX80</accession>
<feature type="domain" description="Helicase ATP-binding" evidence="7">
    <location>
        <begin position="583"/>
        <end position="754"/>
    </location>
</feature>
<gene>
    <name evidence="9" type="ORF">AB675_182</name>
</gene>
<keyword evidence="9" id="KW-0347">Helicase</keyword>
<comment type="caution">
    <text evidence="9">The sequence shown here is derived from an EMBL/GenBank/DDBJ whole genome shotgun (WGS) entry which is preliminary data.</text>
</comment>
<dbReference type="PROSITE" id="PS51194">
    <property type="entry name" value="HELICASE_CTER"/>
    <property type="match status" value="1"/>
</dbReference>
<evidence type="ECO:0000256" key="3">
    <source>
        <dbReference type="ARBA" id="ARBA00022840"/>
    </source>
</evidence>
<evidence type="ECO:0000259" key="7">
    <source>
        <dbReference type="PROSITE" id="PS51192"/>
    </source>
</evidence>
<reference evidence="9 10" key="1">
    <citation type="submission" date="2015-06" db="EMBL/GenBank/DDBJ databases">
        <title>Draft genome of the ant-associated black yeast Phialophora attae CBS 131958.</title>
        <authorList>
            <person name="Moreno L.F."/>
            <person name="Stielow B.J."/>
            <person name="de Hoog S."/>
            <person name="Vicente V.A."/>
            <person name="Weiss V.A."/>
            <person name="de Vries M."/>
            <person name="Cruz L.M."/>
            <person name="Souza E.M."/>
        </authorList>
    </citation>
    <scope>NUCLEOTIDE SEQUENCE [LARGE SCALE GENOMIC DNA]</scope>
    <source>
        <strain evidence="9 10">CBS 131958</strain>
    </source>
</reference>
<dbReference type="CDD" id="cd17917">
    <property type="entry name" value="DEXHc_RHA-like"/>
    <property type="match status" value="1"/>
</dbReference>
<feature type="region of interest" description="Disordered" evidence="6">
    <location>
        <begin position="210"/>
        <end position="261"/>
    </location>
</feature>
<feature type="region of interest" description="Disordered" evidence="6">
    <location>
        <begin position="508"/>
        <end position="548"/>
    </location>
</feature>
<dbReference type="InterPro" id="IPR007502">
    <property type="entry name" value="Helicase-assoc_dom"/>
</dbReference>
<keyword evidence="3" id="KW-0067">ATP-binding</keyword>
<dbReference type="EMBL" id="LFJN01000022">
    <property type="protein sequence ID" value="KPI37754.1"/>
    <property type="molecule type" value="Genomic_DNA"/>
</dbReference>
<evidence type="ECO:0000256" key="4">
    <source>
        <dbReference type="ARBA" id="ARBA00022884"/>
    </source>
</evidence>
<comment type="catalytic activity">
    <reaction evidence="5">
        <text>ATP + H2O = ADP + phosphate + H(+)</text>
        <dbReference type="Rhea" id="RHEA:13065"/>
        <dbReference type="ChEBI" id="CHEBI:15377"/>
        <dbReference type="ChEBI" id="CHEBI:15378"/>
        <dbReference type="ChEBI" id="CHEBI:30616"/>
        <dbReference type="ChEBI" id="CHEBI:43474"/>
        <dbReference type="ChEBI" id="CHEBI:456216"/>
        <dbReference type="EC" id="3.6.4.13"/>
    </reaction>
</comment>
<feature type="region of interest" description="Disordered" evidence="6">
    <location>
        <begin position="336"/>
        <end position="355"/>
    </location>
</feature>
<keyword evidence="9" id="KW-0378">Hydrolase</keyword>
<dbReference type="PANTHER" id="PTHR18934:SF145">
    <property type="entry name" value="ATP-DEPENDENT RNA HELICASE DHX57-RELATED"/>
    <property type="match status" value="1"/>
</dbReference>
<evidence type="ECO:0000313" key="9">
    <source>
        <dbReference type="EMBL" id="KPI37754.1"/>
    </source>
</evidence>
<dbReference type="Pfam" id="PF04408">
    <property type="entry name" value="WHD_HA2"/>
    <property type="match status" value="1"/>
</dbReference>
<keyword evidence="10" id="KW-1185">Reference proteome</keyword>
<dbReference type="GO" id="GO:0003723">
    <property type="term" value="F:RNA binding"/>
    <property type="evidence" value="ECO:0007669"/>
    <property type="project" value="UniProtKB-KW"/>
</dbReference>
<evidence type="ECO:0000313" key="10">
    <source>
        <dbReference type="Proteomes" id="UP000038010"/>
    </source>
</evidence>
<evidence type="ECO:0000256" key="5">
    <source>
        <dbReference type="ARBA" id="ARBA00047984"/>
    </source>
</evidence>
<dbReference type="SMART" id="SM00847">
    <property type="entry name" value="HA2"/>
    <property type="match status" value="1"/>
</dbReference>
<dbReference type="GO" id="GO:0003724">
    <property type="term" value="F:RNA helicase activity"/>
    <property type="evidence" value="ECO:0007669"/>
    <property type="project" value="UniProtKB-EC"/>
</dbReference>
<evidence type="ECO:0000256" key="1">
    <source>
        <dbReference type="ARBA" id="ARBA00012552"/>
    </source>
</evidence>
<evidence type="ECO:0000256" key="6">
    <source>
        <dbReference type="SAM" id="MobiDB-lite"/>
    </source>
</evidence>
<dbReference type="InterPro" id="IPR027417">
    <property type="entry name" value="P-loop_NTPase"/>
</dbReference>
<dbReference type="GO" id="GO:0005524">
    <property type="term" value="F:ATP binding"/>
    <property type="evidence" value="ECO:0007669"/>
    <property type="project" value="UniProtKB-KW"/>
</dbReference>
<dbReference type="Pfam" id="PF00271">
    <property type="entry name" value="Helicase_C"/>
    <property type="match status" value="1"/>
</dbReference>
<dbReference type="PROSITE" id="PS51192">
    <property type="entry name" value="HELICASE_ATP_BIND_1"/>
    <property type="match status" value="1"/>
</dbReference>
<dbReference type="InterPro" id="IPR048333">
    <property type="entry name" value="HA2_WH"/>
</dbReference>
<dbReference type="PANTHER" id="PTHR18934">
    <property type="entry name" value="ATP-DEPENDENT RNA HELICASE"/>
    <property type="match status" value="1"/>
</dbReference>
<proteinExistence type="predicted"/>
<dbReference type="Gene3D" id="3.40.50.300">
    <property type="entry name" value="P-loop containing nucleotide triphosphate hydrolases"/>
    <property type="match status" value="2"/>
</dbReference>
<keyword evidence="4" id="KW-0694">RNA-binding</keyword>
<dbReference type="SMART" id="SM00490">
    <property type="entry name" value="HELICc"/>
    <property type="match status" value="1"/>
</dbReference>
<dbReference type="InterPro" id="IPR014001">
    <property type="entry name" value="Helicase_ATP-bd"/>
</dbReference>
<dbReference type="Pfam" id="PF00270">
    <property type="entry name" value="DEAD"/>
    <property type="match status" value="1"/>
</dbReference>
<dbReference type="CDD" id="cd18791">
    <property type="entry name" value="SF2_C_RHA"/>
    <property type="match status" value="1"/>
</dbReference>
<organism evidence="9 10">
    <name type="scientific">Cyphellophora attinorum</name>
    <dbReference type="NCBI Taxonomy" id="1664694"/>
    <lineage>
        <taxon>Eukaryota</taxon>
        <taxon>Fungi</taxon>
        <taxon>Dikarya</taxon>
        <taxon>Ascomycota</taxon>
        <taxon>Pezizomycotina</taxon>
        <taxon>Eurotiomycetes</taxon>
        <taxon>Chaetothyriomycetidae</taxon>
        <taxon>Chaetothyriales</taxon>
        <taxon>Cyphellophoraceae</taxon>
        <taxon>Cyphellophora</taxon>
    </lineage>
</organism>
<dbReference type="FunFam" id="3.40.50.300:FF:000500">
    <property type="entry name" value="ATP-dependent RNA helicase DHX29"/>
    <property type="match status" value="1"/>
</dbReference>
<sequence>MAPKKKKKVASNPARGFTTTSQPSKARTIDPDLDVGAKATSQTGAETSTPASESQHPIAAQNGQGSSSSIQDIVARLETDRRQSQAQSYAMHPSDWLNEDCLAWSLAQFDNSPVYREREASESNGDEKLLLDLWILHRVLAALKFPDIGKAIGHVMGASVSQSVGANSGLAYGLEEALDWYAFNYKQAELPYFQDQRPQPRVVDVRGGFRRHSVSRDRSPGVPNSSAGPRSADEAGSPQADAISSEGSSGSDDDDDDPSHLTDRWLRLKSRLWTKENEGHVGKVKHNRAVQKLTQKIAQIERDILFDIYVAEPQWTLVKVGLQREAATARATANVGTGSKSVESGVANGTGSPSVEDDDVLGDEHGLGAIFEDQQPIPSEPVETGHVQVRDMGKYAGLTPQNLLKQVAQSIDAKSVIKYTSLHQTTHSVRHLQIEMRTIATTSATSSADFVSALTLFLLSSLPEQDEKALKRLPSPWPTLFAELKGSRTRLSQQDEKDTLRQIREIIQSVRDTNDDNSQPTLSQLPHRPAAPAPRRRERPPLQCLNPEEARGAWTARASRVAFKKMLEVRAQLPIYRHKETILDTIANNPVVVVCAETGSGKSTQAGSYILEQQLMAGNDCHILVTQPRRISAISLARRVSQEIGEGRGDLGTLRSLVGYAIRLESKTSEATRLTFATTGVLLRMLETSPTLEQLDYLILDEVHERSMEMDLAFIALRQLQRLRPSLKIILMSATVNAKQFSDYFGGAPVLDIEGRTYPVTIQYLEDALECTNKIISMGGDRSNHVEEDIDTDEHETKKSTDRDSLKGYSIQTIRRLAEIDEYKINYDLIVRLAVAIATENAFIKFSKAILVFMPGIAEIRRLNSALLSHPTFAQKWDIHMLHSSFSTEDLEGAFVIPPPGRRKIVIATNIAETGITIPDVTAVIDTCKEKIMRFDERRQLSRLTEGFIAKSSAKQRRGRAARVQEGLCFHLVTKHRHDNLFLEQQVPEMLRLSLQDSIMRIKVWDADAAIEETLAAAIDPPSSKNVHRAIERLKEAGALDRSERLTPLGEKVSGLPLDVSLAKLAIFGTIFGCLEPVLTIISLMTSKSIFSAKGDGKAAFLRSGSDQLSALNAFESWQRASAAGQGPQFARKHHLVNLPEIDEGKIQLLVYLVDGGVVELNEEEKRMLSNARSNNRHRTSYSIPDRYNTSVSDDLLLSLLATSLYPRVLVSEGKGYRNCFSNQQATPASGSVIRAMPKPPQWLSFSEAMRLKAGNTIAIQEASRIPEMALSLFLGSDVDINLFSGAIVIDGRIRLSVADWKHLLAIKILRKQLRGLLSRRYRSVSQSSPEDENLIKRLSSAGVSSMQGHQG</sequence>
<dbReference type="EC" id="3.6.4.13" evidence="1"/>
<evidence type="ECO:0000259" key="8">
    <source>
        <dbReference type="PROSITE" id="PS51194"/>
    </source>
</evidence>
<dbReference type="InterPro" id="IPR011545">
    <property type="entry name" value="DEAD/DEAH_box_helicase_dom"/>
</dbReference>
<dbReference type="InterPro" id="IPR001650">
    <property type="entry name" value="Helicase_C-like"/>
</dbReference>
<dbReference type="RefSeq" id="XP_017997717.1">
    <property type="nucleotide sequence ID" value="XM_018141750.1"/>
</dbReference>
<dbReference type="Gene3D" id="1.20.120.1080">
    <property type="match status" value="1"/>
</dbReference>
<feature type="compositionally biased region" description="Polar residues" evidence="6">
    <location>
        <begin position="39"/>
        <end position="69"/>
    </location>
</feature>
<dbReference type="FunFam" id="3.40.50.300:FF:000819">
    <property type="entry name" value="ATP dependent RNA helicase, putative"/>
    <property type="match status" value="1"/>
</dbReference>
<dbReference type="SMART" id="SM00487">
    <property type="entry name" value="DEXDc"/>
    <property type="match status" value="1"/>
</dbReference>
<keyword evidence="2" id="KW-0547">Nucleotide-binding</keyword>
<dbReference type="STRING" id="1664694.A0A0N1NX80"/>